<dbReference type="EMBL" id="JAJHZP010000013">
    <property type="protein sequence ID" value="MDC4183320.1"/>
    <property type="molecule type" value="Genomic_DNA"/>
</dbReference>
<keyword evidence="6 8" id="KW-0030">Aminoacyl-tRNA synthetase</keyword>
<dbReference type="InterPro" id="IPR014729">
    <property type="entry name" value="Rossmann-like_a/b/a_fold"/>
</dbReference>
<evidence type="ECO:0000259" key="10">
    <source>
        <dbReference type="Pfam" id="PF22421"/>
    </source>
</evidence>
<dbReference type="InterPro" id="IPR002307">
    <property type="entry name" value="Tyr-tRNA-ligase"/>
</dbReference>
<comment type="caution">
    <text evidence="11">The sequence shown here is derived from an EMBL/GenBank/DDBJ whole genome shotgun (WGS) entry which is preliminary data.</text>
</comment>
<dbReference type="Gene3D" id="3.10.290.10">
    <property type="entry name" value="RNA-binding S4 domain"/>
    <property type="match status" value="1"/>
</dbReference>
<dbReference type="AlphaFoldDB" id="A0AAW6HQR3"/>
<dbReference type="Proteomes" id="UP001216384">
    <property type="component" value="Unassembled WGS sequence"/>
</dbReference>
<feature type="binding site" evidence="8">
    <location>
        <position position="161"/>
    </location>
    <ligand>
        <name>L-tyrosine</name>
        <dbReference type="ChEBI" id="CHEBI:58315"/>
    </ligand>
</feature>
<accession>A0AAW6HQR3</accession>
<feature type="binding site" evidence="8">
    <location>
        <position position="165"/>
    </location>
    <ligand>
        <name>L-tyrosine</name>
        <dbReference type="ChEBI" id="CHEBI:58315"/>
    </ligand>
</feature>
<evidence type="ECO:0000256" key="8">
    <source>
        <dbReference type="HAMAP-Rule" id="MF_02006"/>
    </source>
</evidence>
<comment type="catalytic activity">
    <reaction evidence="7 8">
        <text>tRNA(Tyr) + L-tyrosine + ATP = L-tyrosyl-tRNA(Tyr) + AMP + diphosphate + H(+)</text>
        <dbReference type="Rhea" id="RHEA:10220"/>
        <dbReference type="Rhea" id="RHEA-COMP:9706"/>
        <dbReference type="Rhea" id="RHEA-COMP:9707"/>
        <dbReference type="ChEBI" id="CHEBI:15378"/>
        <dbReference type="ChEBI" id="CHEBI:30616"/>
        <dbReference type="ChEBI" id="CHEBI:33019"/>
        <dbReference type="ChEBI" id="CHEBI:58315"/>
        <dbReference type="ChEBI" id="CHEBI:78442"/>
        <dbReference type="ChEBI" id="CHEBI:78536"/>
        <dbReference type="ChEBI" id="CHEBI:456215"/>
        <dbReference type="EC" id="6.1.1.1"/>
    </reaction>
</comment>
<evidence type="ECO:0000256" key="4">
    <source>
        <dbReference type="ARBA" id="ARBA00022884"/>
    </source>
</evidence>
<feature type="short sequence motif" description="'HIGH' region" evidence="8">
    <location>
        <begin position="38"/>
        <end position="47"/>
    </location>
</feature>
<reference evidence="11" key="1">
    <citation type="submission" date="2021-11" db="EMBL/GenBank/DDBJ databases">
        <title>Description of Mycoplasma bradburyaesp. nov.from sea birds: a tribute to a great mycoplasmologist.</title>
        <authorList>
            <person name="Ramirez A.S."/>
            <person name="Poveda C."/>
            <person name="Suarez-Perez A."/>
            <person name="Rosales R.S."/>
            <person name="Dijkman R."/>
            <person name="Feberwee A."/>
            <person name="Spergser J."/>
            <person name="Szostak M.P."/>
            <person name="Ressel L."/>
            <person name="Calabuig P."/>
            <person name="Catania S."/>
            <person name="Gobbo F."/>
            <person name="Timofte D."/>
            <person name="Poveda J.B."/>
        </authorList>
    </citation>
    <scope>NUCLEOTIDE SEQUENCE</scope>
    <source>
        <strain evidence="11">T264</strain>
    </source>
</reference>
<keyword evidence="3 8" id="KW-0067">ATP-binding</keyword>
<feature type="binding site" evidence="8">
    <location>
        <position position="33"/>
    </location>
    <ligand>
        <name>L-tyrosine</name>
        <dbReference type="ChEBI" id="CHEBI:58315"/>
    </ligand>
</feature>
<dbReference type="GO" id="GO:0005524">
    <property type="term" value="F:ATP binding"/>
    <property type="evidence" value="ECO:0007669"/>
    <property type="project" value="UniProtKB-UniRule"/>
</dbReference>
<dbReference type="EC" id="6.1.1.1" evidence="8"/>
<dbReference type="PRINTS" id="PR01040">
    <property type="entry name" value="TRNASYNTHTYR"/>
</dbReference>
<sequence length="414" mass="47994">MDFIAELKKRNIIKQISNEEKLKLALEHEKGVYVGFDPSGQSLHLGNLIPIITLKYFKKIGFKTYAILGGATGLIGDPSGKASERKIQDSQVIADNAKKIQAQLERYTNATIINNIEFYKNMNFLSFLRDVGKLINVSYLLDKEFIRSRIENGISYAEFSYNLIQGNDFLHLFEKYDVQVQCGGSDQWGNITTGIDLIKKKYDEEQTKYLCGLTFNLLLNSNGNKFGKSEKGALYLDENLTHPYEIWQYIYNQDDEFIVDLIYRYALEESLEKIEEIIKAHKEDKKARIGQRYLADYLIKLIHSQEHLDNVYKMNRALFENKIKELSDQEKLVVFANFDKVELDLNQSYKIIDLLLQAKVADSKRILRELISQGSIQIDDIKVDNRETVYTPSKDKKLTVIKKGKKNYFVVIWK</sequence>
<dbReference type="InterPro" id="IPR024088">
    <property type="entry name" value="Tyr-tRNA-ligase_bac-type"/>
</dbReference>
<dbReference type="InterPro" id="IPR036986">
    <property type="entry name" value="S4_RNA-bd_sf"/>
</dbReference>
<dbReference type="InterPro" id="IPR024107">
    <property type="entry name" value="Tyr-tRNA-ligase_bac_1"/>
</dbReference>
<dbReference type="PROSITE" id="PS00178">
    <property type="entry name" value="AA_TRNA_LIGASE_I"/>
    <property type="match status" value="1"/>
</dbReference>
<dbReference type="GO" id="GO:0006437">
    <property type="term" value="P:tyrosyl-tRNA aminoacylation"/>
    <property type="evidence" value="ECO:0007669"/>
    <property type="project" value="UniProtKB-UniRule"/>
</dbReference>
<comment type="subunit">
    <text evidence="8">Homodimer.</text>
</comment>
<feature type="short sequence motif" description="'KMSKS' region" evidence="8">
    <location>
        <begin position="225"/>
        <end position="229"/>
    </location>
</feature>
<evidence type="ECO:0000313" key="11">
    <source>
        <dbReference type="EMBL" id="MDC4183320.1"/>
    </source>
</evidence>
<dbReference type="Pfam" id="PF22421">
    <property type="entry name" value="SYY_C-terminal"/>
    <property type="match status" value="1"/>
</dbReference>
<feature type="domain" description="Tyrosine--tRNA ligase SYY-like C-terminal" evidence="10">
    <location>
        <begin position="336"/>
        <end position="411"/>
    </location>
</feature>
<keyword evidence="8" id="KW-0963">Cytoplasm</keyword>
<evidence type="ECO:0000256" key="5">
    <source>
        <dbReference type="ARBA" id="ARBA00022917"/>
    </source>
</evidence>
<evidence type="ECO:0000256" key="3">
    <source>
        <dbReference type="ARBA" id="ARBA00022840"/>
    </source>
</evidence>
<evidence type="ECO:0000256" key="9">
    <source>
        <dbReference type="PROSITE-ProRule" id="PRU00182"/>
    </source>
</evidence>
<evidence type="ECO:0000256" key="6">
    <source>
        <dbReference type="ARBA" id="ARBA00023146"/>
    </source>
</evidence>
<dbReference type="Pfam" id="PF00579">
    <property type="entry name" value="tRNA-synt_1b"/>
    <property type="match status" value="1"/>
</dbReference>
<dbReference type="InterPro" id="IPR054608">
    <property type="entry name" value="SYY-like_C"/>
</dbReference>
<proteinExistence type="inferred from homology"/>
<comment type="subcellular location">
    <subcellularLocation>
        <location evidence="8">Cytoplasm</location>
    </subcellularLocation>
</comment>
<dbReference type="RefSeq" id="WP_272403961.1">
    <property type="nucleotide sequence ID" value="NZ_JAJHZP010000013.1"/>
</dbReference>
<protein>
    <recommendedName>
        <fullName evidence="8">Tyrosine--tRNA ligase</fullName>
        <ecNumber evidence="8">6.1.1.1</ecNumber>
    </recommendedName>
    <alternativeName>
        <fullName evidence="8">Tyrosyl-tRNA synthetase</fullName>
        <shortName evidence="8">TyrRS</shortName>
    </alternativeName>
</protein>
<feature type="binding site" evidence="8">
    <location>
        <position position="228"/>
    </location>
    <ligand>
        <name>ATP</name>
        <dbReference type="ChEBI" id="CHEBI:30616"/>
    </ligand>
</feature>
<dbReference type="PANTHER" id="PTHR11766">
    <property type="entry name" value="TYROSYL-TRNA SYNTHETASE"/>
    <property type="match status" value="1"/>
</dbReference>
<keyword evidence="4 9" id="KW-0694">RNA-binding</keyword>
<comment type="function">
    <text evidence="8">Catalyzes the attachment of tyrosine to tRNA(Tyr) in a two-step reaction: tyrosine is first activated by ATP to form Tyr-AMP and then transferred to the acceptor end of tRNA(Tyr).</text>
</comment>
<dbReference type="PROSITE" id="PS50889">
    <property type="entry name" value="S4"/>
    <property type="match status" value="1"/>
</dbReference>
<keyword evidence="1 8" id="KW-0436">Ligase</keyword>
<dbReference type="Gene3D" id="3.40.50.620">
    <property type="entry name" value="HUPs"/>
    <property type="match status" value="1"/>
</dbReference>
<keyword evidence="2 8" id="KW-0547">Nucleotide-binding</keyword>
<dbReference type="Gene3D" id="1.10.240.10">
    <property type="entry name" value="Tyrosyl-Transfer RNA Synthetase"/>
    <property type="match status" value="1"/>
</dbReference>
<dbReference type="PANTHER" id="PTHR11766:SF0">
    <property type="entry name" value="TYROSINE--TRNA LIGASE, MITOCHONDRIAL"/>
    <property type="match status" value="1"/>
</dbReference>
<dbReference type="GO" id="GO:0004831">
    <property type="term" value="F:tyrosine-tRNA ligase activity"/>
    <property type="evidence" value="ECO:0007669"/>
    <property type="project" value="UniProtKB-UniRule"/>
</dbReference>
<organism evidence="11 12">
    <name type="scientific">Mycoplasma bradburyae</name>
    <dbReference type="NCBI Taxonomy" id="2963128"/>
    <lineage>
        <taxon>Bacteria</taxon>
        <taxon>Bacillati</taxon>
        <taxon>Mycoplasmatota</taxon>
        <taxon>Mollicutes</taxon>
        <taxon>Mycoplasmataceae</taxon>
        <taxon>Mycoplasma</taxon>
    </lineage>
</organism>
<dbReference type="InterPro" id="IPR002305">
    <property type="entry name" value="aa-tRNA-synth_Ic"/>
</dbReference>
<evidence type="ECO:0000313" key="12">
    <source>
        <dbReference type="Proteomes" id="UP001216384"/>
    </source>
</evidence>
<dbReference type="GO" id="GO:0005829">
    <property type="term" value="C:cytosol"/>
    <property type="evidence" value="ECO:0007669"/>
    <property type="project" value="TreeGrafter"/>
</dbReference>
<dbReference type="SUPFAM" id="SSF52374">
    <property type="entry name" value="Nucleotidylyl transferase"/>
    <property type="match status" value="1"/>
</dbReference>
<evidence type="ECO:0000256" key="7">
    <source>
        <dbReference type="ARBA" id="ARBA00048248"/>
    </source>
</evidence>
<dbReference type="InterPro" id="IPR001412">
    <property type="entry name" value="aa-tRNA-synth_I_CS"/>
</dbReference>
<gene>
    <name evidence="8 11" type="primary">tyrS</name>
    <name evidence="11" type="ORF">LNO71_01505</name>
</gene>
<keyword evidence="5 8" id="KW-0648">Protein biosynthesis</keyword>
<dbReference type="CDD" id="cd00805">
    <property type="entry name" value="TyrRS_core"/>
    <property type="match status" value="1"/>
</dbReference>
<dbReference type="HAMAP" id="MF_02006">
    <property type="entry name" value="Tyr_tRNA_synth_type1"/>
    <property type="match status" value="1"/>
</dbReference>
<dbReference type="SUPFAM" id="SSF55174">
    <property type="entry name" value="Alpha-L RNA-binding motif"/>
    <property type="match status" value="1"/>
</dbReference>
<evidence type="ECO:0000256" key="2">
    <source>
        <dbReference type="ARBA" id="ARBA00022741"/>
    </source>
</evidence>
<dbReference type="NCBIfam" id="TIGR00234">
    <property type="entry name" value="tyrS"/>
    <property type="match status" value="1"/>
</dbReference>
<comment type="similarity">
    <text evidence="8">Belongs to the class-I aminoacyl-tRNA synthetase family. TyrS type 1 subfamily.</text>
</comment>
<evidence type="ECO:0000256" key="1">
    <source>
        <dbReference type="ARBA" id="ARBA00022598"/>
    </source>
</evidence>
<dbReference type="GO" id="GO:0003723">
    <property type="term" value="F:RNA binding"/>
    <property type="evidence" value="ECO:0007669"/>
    <property type="project" value="UniProtKB-KW"/>
</dbReference>
<name>A0AAW6HQR3_9MOLU</name>